<accession>I3RQW7</accession>
<evidence type="ECO:0000313" key="1">
    <source>
        <dbReference type="EMBL" id="AFK28186.1"/>
    </source>
</evidence>
<proteinExistence type="predicted"/>
<reference evidence="2" key="1">
    <citation type="journal article" date="2012" name="Mol. Phylogenet. Evol.">
        <title>Sorting through the chaff, nDNA gene trees for phylogenetic inference and hybrid identification of annual sunflowers (Helianthus sect. Helianthus).</title>
        <authorList>
            <person name="Moody M.L."/>
            <person name="Rieseberg L.H."/>
        </authorList>
    </citation>
    <scope>NUCLEOTIDE SEQUENCE</scope>
    <source>
        <strain evidence="1">234-3</strain>
        <strain evidence="2">234-4</strain>
    </source>
</reference>
<dbReference type="AlphaFoldDB" id="I3RQW7"/>
<name>I3RQW7_9ASTR</name>
<organism evidence="2">
    <name type="scientific">Helianthus argophyllus</name>
    <dbReference type="NCBI Taxonomy" id="73275"/>
    <lineage>
        <taxon>Eukaryota</taxon>
        <taxon>Viridiplantae</taxon>
        <taxon>Streptophyta</taxon>
        <taxon>Embryophyta</taxon>
        <taxon>Tracheophyta</taxon>
        <taxon>Spermatophyta</taxon>
        <taxon>Magnoliopsida</taxon>
        <taxon>eudicotyledons</taxon>
        <taxon>Gunneridae</taxon>
        <taxon>Pentapetalae</taxon>
        <taxon>asterids</taxon>
        <taxon>campanulids</taxon>
        <taxon>Asterales</taxon>
        <taxon>Asteraceae</taxon>
        <taxon>Asteroideae</taxon>
        <taxon>Heliantheae alliance</taxon>
        <taxon>Heliantheae</taxon>
        <taxon>Helianthus</taxon>
    </lineage>
</organism>
<evidence type="ECO:0000313" key="2">
    <source>
        <dbReference type="EMBL" id="AFK28187.1"/>
    </source>
</evidence>
<sequence>PNRNQETVAVAMCDCITCVIYIEKLYQNETTIDNYGLCICTILPPVEICISGYMYVIDSSSVLGLSKFRN</sequence>
<feature type="non-terminal residue" evidence="2">
    <location>
        <position position="70"/>
    </location>
</feature>
<feature type="non-terminal residue" evidence="2">
    <location>
        <position position="1"/>
    </location>
</feature>
<protein>
    <submittedName>
        <fullName evidence="2">Uncharacterized protein</fullName>
    </submittedName>
</protein>
<dbReference type="EMBL" id="JQ699690">
    <property type="protein sequence ID" value="AFK28187.1"/>
    <property type="molecule type" value="Genomic_DNA"/>
</dbReference>
<dbReference type="EMBL" id="JQ699689">
    <property type="protein sequence ID" value="AFK28186.1"/>
    <property type="molecule type" value="Genomic_DNA"/>
</dbReference>